<evidence type="ECO:0000256" key="1">
    <source>
        <dbReference type="SAM" id="MobiDB-lite"/>
    </source>
</evidence>
<feature type="region of interest" description="Disordered" evidence="1">
    <location>
        <begin position="166"/>
        <end position="190"/>
    </location>
</feature>
<evidence type="ECO:0000313" key="3">
    <source>
        <dbReference type="Proteomes" id="UP001530400"/>
    </source>
</evidence>
<evidence type="ECO:0000313" key="2">
    <source>
        <dbReference type="EMBL" id="KAL3773837.1"/>
    </source>
</evidence>
<reference evidence="2 3" key="1">
    <citation type="submission" date="2024-10" db="EMBL/GenBank/DDBJ databases">
        <title>Updated reference genomes for cyclostephanoid diatoms.</title>
        <authorList>
            <person name="Roberts W.R."/>
            <person name="Alverson A.J."/>
        </authorList>
    </citation>
    <scope>NUCLEOTIDE SEQUENCE [LARGE SCALE GENOMIC DNA]</scope>
    <source>
        <strain evidence="2 3">AJA010-31</strain>
    </source>
</reference>
<gene>
    <name evidence="2" type="ORF">ACHAWO_002202</name>
</gene>
<sequence length="204" mass="22359">MGYGEDLTDVKPPAGWKEPGKLCTKEVYSECDYDKDSVPTIRSMAPADEKSFLCYCFADSIFEPFDQCEGKGDCITSNCATDQCDDRLGKCHIGENGAGTCVSNSKSSRSFDDDDDDRKPSKKPTHKPTLTSTKKPTQFPITQMPTELCEGCNDVKGTKGFGTCVEVTPRDQPTPAPSVEEPVTDMPTHMSMTMDDMFVESSLD</sequence>
<keyword evidence="3" id="KW-1185">Reference proteome</keyword>
<dbReference type="EMBL" id="JALLPJ020001217">
    <property type="protein sequence ID" value="KAL3773837.1"/>
    <property type="molecule type" value="Genomic_DNA"/>
</dbReference>
<organism evidence="2 3">
    <name type="scientific">Cyclotella atomus</name>
    <dbReference type="NCBI Taxonomy" id="382360"/>
    <lineage>
        <taxon>Eukaryota</taxon>
        <taxon>Sar</taxon>
        <taxon>Stramenopiles</taxon>
        <taxon>Ochrophyta</taxon>
        <taxon>Bacillariophyta</taxon>
        <taxon>Coscinodiscophyceae</taxon>
        <taxon>Thalassiosirophycidae</taxon>
        <taxon>Stephanodiscales</taxon>
        <taxon>Stephanodiscaceae</taxon>
        <taxon>Cyclotella</taxon>
    </lineage>
</organism>
<accession>A0ABD3NCY4</accession>
<feature type="region of interest" description="Disordered" evidence="1">
    <location>
        <begin position="103"/>
        <end position="139"/>
    </location>
</feature>
<proteinExistence type="predicted"/>
<protein>
    <submittedName>
        <fullName evidence="2">Uncharacterized protein</fullName>
    </submittedName>
</protein>
<comment type="caution">
    <text evidence="2">The sequence shown here is derived from an EMBL/GenBank/DDBJ whole genome shotgun (WGS) entry which is preliminary data.</text>
</comment>
<dbReference type="AlphaFoldDB" id="A0ABD3NCY4"/>
<name>A0ABD3NCY4_9STRA</name>
<feature type="compositionally biased region" description="Polar residues" evidence="1">
    <location>
        <begin position="128"/>
        <end position="139"/>
    </location>
</feature>
<dbReference type="Proteomes" id="UP001530400">
    <property type="component" value="Unassembled WGS sequence"/>
</dbReference>